<evidence type="ECO:0000259" key="9">
    <source>
        <dbReference type="PROSITE" id="PS51370"/>
    </source>
</evidence>
<proteinExistence type="predicted"/>
<dbReference type="Pfam" id="PF03634">
    <property type="entry name" value="TCP"/>
    <property type="match status" value="1"/>
</dbReference>
<evidence type="ECO:0000313" key="11">
    <source>
        <dbReference type="Proteomes" id="UP001237642"/>
    </source>
</evidence>
<feature type="domain" description="TCP" evidence="8">
    <location>
        <begin position="122"/>
        <end position="180"/>
    </location>
</feature>
<feature type="region of interest" description="Disordered" evidence="7">
    <location>
        <begin position="278"/>
        <end position="302"/>
    </location>
</feature>
<feature type="compositionally biased region" description="Polar residues" evidence="7">
    <location>
        <begin position="90"/>
        <end position="113"/>
    </location>
</feature>
<dbReference type="PROSITE" id="PS51369">
    <property type="entry name" value="TCP"/>
    <property type="match status" value="1"/>
</dbReference>
<evidence type="ECO:0000256" key="3">
    <source>
        <dbReference type="ARBA" id="ARBA00023015"/>
    </source>
</evidence>
<comment type="caution">
    <text evidence="10">The sequence shown here is derived from an EMBL/GenBank/DDBJ whole genome shotgun (WGS) entry which is preliminary data.</text>
</comment>
<reference evidence="10" key="1">
    <citation type="submission" date="2023-02" db="EMBL/GenBank/DDBJ databases">
        <title>Genome of toxic invasive species Heracleum sosnowskyi carries increased number of genes despite the absence of recent whole-genome duplications.</title>
        <authorList>
            <person name="Schelkunov M."/>
            <person name="Shtratnikova V."/>
            <person name="Makarenko M."/>
            <person name="Klepikova A."/>
            <person name="Omelchenko D."/>
            <person name="Novikova G."/>
            <person name="Obukhova E."/>
            <person name="Bogdanov V."/>
            <person name="Penin A."/>
            <person name="Logacheva M."/>
        </authorList>
    </citation>
    <scope>NUCLEOTIDE SEQUENCE</scope>
    <source>
        <strain evidence="10">Hsosn_3</strain>
        <tissue evidence="10">Leaf</tissue>
    </source>
</reference>
<feature type="region of interest" description="Disordered" evidence="7">
    <location>
        <begin position="90"/>
        <end position="126"/>
    </location>
</feature>
<gene>
    <name evidence="10" type="ORF">POM88_027685</name>
</gene>
<evidence type="ECO:0000256" key="4">
    <source>
        <dbReference type="ARBA" id="ARBA00023125"/>
    </source>
</evidence>
<dbReference type="AlphaFoldDB" id="A0AAD8MPR7"/>
<keyword evidence="11" id="KW-1185">Reference proteome</keyword>
<protein>
    <submittedName>
        <fullName evidence="10">Transcription factor, TCP</fullName>
    </submittedName>
</protein>
<dbReference type="GO" id="GO:0003700">
    <property type="term" value="F:DNA-binding transcription factor activity"/>
    <property type="evidence" value="ECO:0007669"/>
    <property type="project" value="InterPro"/>
</dbReference>
<evidence type="ECO:0000256" key="5">
    <source>
        <dbReference type="ARBA" id="ARBA00023163"/>
    </source>
</evidence>
<dbReference type="InterPro" id="IPR017887">
    <property type="entry name" value="TF_TCP_subgr"/>
</dbReference>
<dbReference type="PANTHER" id="PTHR31072:SF87">
    <property type="entry name" value="TRANSCRIPTION FACTOR TCP12"/>
    <property type="match status" value="1"/>
</dbReference>
<dbReference type="GO" id="GO:0005634">
    <property type="term" value="C:nucleus"/>
    <property type="evidence" value="ECO:0007669"/>
    <property type="project" value="UniProtKB-SubCell"/>
</dbReference>
<evidence type="ECO:0000256" key="1">
    <source>
        <dbReference type="ARBA" id="ARBA00004123"/>
    </source>
</evidence>
<dbReference type="InterPro" id="IPR005333">
    <property type="entry name" value="Transcription_factor_TCP"/>
</dbReference>
<sequence>MSWIGNSLDVDKLYNVNPSTIVPQEEVLPFFQNFSSSLLNENQLFSVPLMAADECQQANIVRISNVPLPRVNISTNTAHEICTNTPTAGTEIHQNASLPNYNSSESKKSTLNKGSMARRSGKKDRHTKINTAKGLRDRRMRLSVQIARKFFDLQDRLGYDKASKTIEWLFSKSKKAINRLSSNTSTHLKNNSVCQKGSNSIEISIEQRKIKTTADQVESVFGTKKTEKSATRSTKHFARDLRDKARARARERTREKKMIRSLENSKWSLSDQAYNLTQLGPAGNPNPLSETGEESISNTSGQENILTSRSSVHHNHLASMELLGATASSSMYGYDHEEYGDLFPGGLGSNSNNQFYLGWDITSECLNPNSIDFLENSGQHFDHLNHINSIIQYLKG</sequence>
<feature type="compositionally biased region" description="Polar residues" evidence="7">
    <location>
        <begin position="286"/>
        <end position="302"/>
    </location>
</feature>
<dbReference type="Proteomes" id="UP001237642">
    <property type="component" value="Unassembled WGS sequence"/>
</dbReference>
<evidence type="ECO:0000256" key="6">
    <source>
        <dbReference type="ARBA" id="ARBA00023242"/>
    </source>
</evidence>
<name>A0AAD8MPR7_9APIA</name>
<evidence type="ECO:0000259" key="8">
    <source>
        <dbReference type="PROSITE" id="PS51369"/>
    </source>
</evidence>
<evidence type="ECO:0000313" key="10">
    <source>
        <dbReference type="EMBL" id="KAK1380941.1"/>
    </source>
</evidence>
<comment type="subcellular location">
    <subcellularLocation>
        <location evidence="1">Nucleus</location>
    </subcellularLocation>
</comment>
<feature type="domain" description="R" evidence="9">
    <location>
        <begin position="239"/>
        <end position="256"/>
    </location>
</feature>
<keyword evidence="4" id="KW-0238">DNA-binding</keyword>
<dbReference type="PANTHER" id="PTHR31072">
    <property type="entry name" value="TRANSCRIPTION FACTOR TCP4-RELATED"/>
    <property type="match status" value="1"/>
</dbReference>
<dbReference type="InterPro" id="IPR017888">
    <property type="entry name" value="CYC/TB1_R_domain"/>
</dbReference>
<dbReference type="EMBL" id="JAUIZM010000006">
    <property type="protein sequence ID" value="KAK1380941.1"/>
    <property type="molecule type" value="Genomic_DNA"/>
</dbReference>
<keyword evidence="2" id="KW-0217">Developmental protein</keyword>
<evidence type="ECO:0000256" key="2">
    <source>
        <dbReference type="ARBA" id="ARBA00022473"/>
    </source>
</evidence>
<keyword evidence="5" id="KW-0804">Transcription</keyword>
<dbReference type="GO" id="GO:2000032">
    <property type="term" value="P:regulation of secondary shoot formation"/>
    <property type="evidence" value="ECO:0007669"/>
    <property type="project" value="TreeGrafter"/>
</dbReference>
<reference evidence="10" key="2">
    <citation type="submission" date="2023-05" db="EMBL/GenBank/DDBJ databases">
        <authorList>
            <person name="Schelkunov M.I."/>
        </authorList>
    </citation>
    <scope>NUCLEOTIDE SEQUENCE</scope>
    <source>
        <strain evidence="10">Hsosn_3</strain>
        <tissue evidence="10">Leaf</tissue>
    </source>
</reference>
<evidence type="ECO:0000256" key="7">
    <source>
        <dbReference type="SAM" id="MobiDB-lite"/>
    </source>
</evidence>
<accession>A0AAD8MPR7</accession>
<keyword evidence="6" id="KW-0539">Nucleus</keyword>
<keyword evidence="3" id="KW-0805">Transcription regulation</keyword>
<organism evidence="10 11">
    <name type="scientific">Heracleum sosnowskyi</name>
    <dbReference type="NCBI Taxonomy" id="360622"/>
    <lineage>
        <taxon>Eukaryota</taxon>
        <taxon>Viridiplantae</taxon>
        <taxon>Streptophyta</taxon>
        <taxon>Embryophyta</taxon>
        <taxon>Tracheophyta</taxon>
        <taxon>Spermatophyta</taxon>
        <taxon>Magnoliopsida</taxon>
        <taxon>eudicotyledons</taxon>
        <taxon>Gunneridae</taxon>
        <taxon>Pentapetalae</taxon>
        <taxon>asterids</taxon>
        <taxon>campanulids</taxon>
        <taxon>Apiales</taxon>
        <taxon>Apiaceae</taxon>
        <taxon>Apioideae</taxon>
        <taxon>apioid superclade</taxon>
        <taxon>Tordylieae</taxon>
        <taxon>Tordyliinae</taxon>
        <taxon>Heracleum</taxon>
    </lineage>
</organism>
<dbReference type="GO" id="GO:0043565">
    <property type="term" value="F:sequence-specific DNA binding"/>
    <property type="evidence" value="ECO:0007669"/>
    <property type="project" value="TreeGrafter"/>
</dbReference>
<dbReference type="PROSITE" id="PS51370">
    <property type="entry name" value="R"/>
    <property type="match status" value="1"/>
</dbReference>